<evidence type="ECO:0000259" key="4">
    <source>
        <dbReference type="PROSITE" id="PS50932"/>
    </source>
</evidence>
<keyword evidence="1" id="KW-0805">Transcription regulation</keyword>
<dbReference type="Gene3D" id="1.10.260.40">
    <property type="entry name" value="lambda repressor-like DNA-binding domains"/>
    <property type="match status" value="1"/>
</dbReference>
<keyword evidence="2 5" id="KW-0238">DNA-binding</keyword>
<dbReference type="Proteomes" id="UP000626844">
    <property type="component" value="Unassembled WGS sequence"/>
</dbReference>
<dbReference type="PANTHER" id="PTHR30146:SF149">
    <property type="entry name" value="HTH-TYPE TRANSCRIPTIONAL REGULATOR EBGR"/>
    <property type="match status" value="1"/>
</dbReference>
<dbReference type="Pfam" id="PF13377">
    <property type="entry name" value="Peripla_BP_3"/>
    <property type="match status" value="1"/>
</dbReference>
<dbReference type="AlphaFoldDB" id="A0A926RY41"/>
<dbReference type="PRINTS" id="PR00036">
    <property type="entry name" value="HTHLACI"/>
</dbReference>
<sequence>MNITIKDIAREAGVSYSTVSKALNDSPLVKPDTKIKIVKLAKEMGYEPNFAAQRLVSKQSKTIGLIWPSIERVALSTLITNINEKITENSYSMILSINSIKASLEMFRRFQVDGVIVFEENNTLTKSELHHLTSIPTVSYGVPGNDVFPVIDVNWQQALYDAVYYLYNLGHRKITYIGDFSPTDPRQMEKYDGFKLAFKELNLPMNDHSVINTGGLDWYDGYVATTRLLQSSTRPSAIIGSSYDISSGIIRALREAKILIPKEVSVLGYDNIPQMGTLETPLTSVGVPVEKIASTIVQSLMKLIVDKESIPSVQTLTPELTERISCAQTIGK</sequence>
<dbReference type="InterPro" id="IPR028082">
    <property type="entry name" value="Peripla_BP_I"/>
</dbReference>
<evidence type="ECO:0000313" key="5">
    <source>
        <dbReference type="EMBL" id="MBD1382548.1"/>
    </source>
</evidence>
<reference evidence="5" key="1">
    <citation type="submission" date="2020-09" db="EMBL/GenBank/DDBJ databases">
        <title>A novel bacterium of genus Bacillus, isolated from South China Sea.</title>
        <authorList>
            <person name="Huang H."/>
            <person name="Mo K."/>
            <person name="Hu Y."/>
        </authorList>
    </citation>
    <scope>NUCLEOTIDE SEQUENCE</scope>
    <source>
        <strain evidence="5">IB182487</strain>
    </source>
</reference>
<organism evidence="5 6">
    <name type="scientific">Metabacillus arenae</name>
    <dbReference type="NCBI Taxonomy" id="2771434"/>
    <lineage>
        <taxon>Bacteria</taxon>
        <taxon>Bacillati</taxon>
        <taxon>Bacillota</taxon>
        <taxon>Bacilli</taxon>
        <taxon>Bacillales</taxon>
        <taxon>Bacillaceae</taxon>
        <taxon>Metabacillus</taxon>
    </lineage>
</organism>
<dbReference type="SMART" id="SM00354">
    <property type="entry name" value="HTH_LACI"/>
    <property type="match status" value="1"/>
</dbReference>
<dbReference type="InterPro" id="IPR000843">
    <property type="entry name" value="HTH_LacI"/>
</dbReference>
<dbReference type="PROSITE" id="PS00356">
    <property type="entry name" value="HTH_LACI_1"/>
    <property type="match status" value="1"/>
</dbReference>
<evidence type="ECO:0000256" key="1">
    <source>
        <dbReference type="ARBA" id="ARBA00023015"/>
    </source>
</evidence>
<evidence type="ECO:0000313" key="6">
    <source>
        <dbReference type="Proteomes" id="UP000626844"/>
    </source>
</evidence>
<dbReference type="SUPFAM" id="SSF53822">
    <property type="entry name" value="Periplasmic binding protein-like I"/>
    <property type="match status" value="1"/>
</dbReference>
<gene>
    <name evidence="5" type="ORF">IC621_20295</name>
</gene>
<proteinExistence type="predicted"/>
<dbReference type="EMBL" id="JACXAI010000033">
    <property type="protein sequence ID" value="MBD1382548.1"/>
    <property type="molecule type" value="Genomic_DNA"/>
</dbReference>
<dbReference type="PANTHER" id="PTHR30146">
    <property type="entry name" value="LACI-RELATED TRANSCRIPTIONAL REPRESSOR"/>
    <property type="match status" value="1"/>
</dbReference>
<dbReference type="RefSeq" id="WP_191160857.1">
    <property type="nucleotide sequence ID" value="NZ_JACXAI010000033.1"/>
</dbReference>
<dbReference type="InterPro" id="IPR046335">
    <property type="entry name" value="LacI/GalR-like_sensor"/>
</dbReference>
<accession>A0A926RY41</accession>
<dbReference type="PROSITE" id="PS50932">
    <property type="entry name" value="HTH_LACI_2"/>
    <property type="match status" value="1"/>
</dbReference>
<dbReference type="GO" id="GO:0003700">
    <property type="term" value="F:DNA-binding transcription factor activity"/>
    <property type="evidence" value="ECO:0007669"/>
    <property type="project" value="TreeGrafter"/>
</dbReference>
<dbReference type="SUPFAM" id="SSF47413">
    <property type="entry name" value="lambda repressor-like DNA-binding domains"/>
    <property type="match status" value="1"/>
</dbReference>
<dbReference type="Gene3D" id="3.40.50.2300">
    <property type="match status" value="2"/>
</dbReference>
<evidence type="ECO:0000256" key="3">
    <source>
        <dbReference type="ARBA" id="ARBA00023163"/>
    </source>
</evidence>
<comment type="caution">
    <text evidence="5">The sequence shown here is derived from an EMBL/GenBank/DDBJ whole genome shotgun (WGS) entry which is preliminary data.</text>
</comment>
<dbReference type="GO" id="GO:0000976">
    <property type="term" value="F:transcription cis-regulatory region binding"/>
    <property type="evidence" value="ECO:0007669"/>
    <property type="project" value="TreeGrafter"/>
</dbReference>
<keyword evidence="6" id="KW-1185">Reference proteome</keyword>
<feature type="domain" description="HTH lacI-type" evidence="4">
    <location>
        <begin position="3"/>
        <end position="57"/>
    </location>
</feature>
<dbReference type="CDD" id="cd01392">
    <property type="entry name" value="HTH_LacI"/>
    <property type="match status" value="1"/>
</dbReference>
<keyword evidence="3" id="KW-0804">Transcription</keyword>
<name>A0A926RY41_9BACI</name>
<dbReference type="InterPro" id="IPR010982">
    <property type="entry name" value="Lambda_DNA-bd_dom_sf"/>
</dbReference>
<evidence type="ECO:0000256" key="2">
    <source>
        <dbReference type="ARBA" id="ARBA00023125"/>
    </source>
</evidence>
<dbReference type="Pfam" id="PF00356">
    <property type="entry name" value="LacI"/>
    <property type="match status" value="1"/>
</dbReference>
<protein>
    <submittedName>
        <fullName evidence="5">LacI family DNA-binding transcriptional regulator</fullName>
    </submittedName>
</protein>